<keyword evidence="6 10" id="KW-0863">Zinc-finger</keyword>
<dbReference type="Pfam" id="PF00097">
    <property type="entry name" value="zf-C3HC4"/>
    <property type="match status" value="1"/>
</dbReference>
<accession>A0AAV8PZW1</accession>
<dbReference type="InterPro" id="IPR001841">
    <property type="entry name" value="Znf_RING"/>
</dbReference>
<dbReference type="InterPro" id="IPR045103">
    <property type="entry name" value="RNF5/RNF185-like"/>
</dbReference>
<dbReference type="PROSITE" id="PS50089">
    <property type="entry name" value="ZF_RING_2"/>
    <property type="match status" value="1"/>
</dbReference>
<evidence type="ECO:0000256" key="2">
    <source>
        <dbReference type="ARBA" id="ARBA00004308"/>
    </source>
</evidence>
<dbReference type="GO" id="GO:0005789">
    <property type="term" value="C:endoplasmic reticulum membrane"/>
    <property type="evidence" value="ECO:0007669"/>
    <property type="project" value="UniProtKB-SubCell"/>
</dbReference>
<evidence type="ECO:0000256" key="3">
    <source>
        <dbReference type="ARBA" id="ARBA00004906"/>
    </source>
</evidence>
<feature type="region of interest" description="Disordered" evidence="12">
    <location>
        <begin position="91"/>
        <end position="114"/>
    </location>
</feature>
<dbReference type="PANTHER" id="PTHR12313">
    <property type="entry name" value="E3 UBIQUITIN-PROTEIN LIGASE RNF5-RELATED"/>
    <property type="match status" value="1"/>
</dbReference>
<comment type="domain">
    <text evidence="11">The RING-type zinc finger domain is responsible for E3 ligase activity.</text>
</comment>
<evidence type="ECO:0000259" key="13">
    <source>
        <dbReference type="PROSITE" id="PS50089"/>
    </source>
</evidence>
<dbReference type="SUPFAM" id="SSF57850">
    <property type="entry name" value="RING/U-box"/>
    <property type="match status" value="1"/>
</dbReference>
<comment type="function">
    <text evidence="11">E3 ubiquitin-protein ligase.</text>
</comment>
<keyword evidence="15" id="KW-1185">Reference proteome</keyword>
<dbReference type="InterPro" id="IPR018957">
    <property type="entry name" value="Znf_C3HC4_RING-type"/>
</dbReference>
<feature type="domain" description="RING-type" evidence="13">
    <location>
        <begin position="124"/>
        <end position="165"/>
    </location>
</feature>
<evidence type="ECO:0000256" key="8">
    <source>
        <dbReference type="ARBA" id="ARBA00022833"/>
    </source>
</evidence>
<evidence type="ECO:0000256" key="6">
    <source>
        <dbReference type="ARBA" id="ARBA00022771"/>
    </source>
</evidence>
<dbReference type="EMBL" id="JAQQAF010000009">
    <property type="protein sequence ID" value="KAJ8460053.1"/>
    <property type="molecule type" value="Genomic_DNA"/>
</dbReference>
<evidence type="ECO:0000256" key="4">
    <source>
        <dbReference type="ARBA" id="ARBA00022679"/>
    </source>
</evidence>
<evidence type="ECO:0000313" key="15">
    <source>
        <dbReference type="Proteomes" id="UP001222027"/>
    </source>
</evidence>
<keyword evidence="5 11" id="KW-0479">Metal-binding</keyword>
<dbReference type="Gene3D" id="3.30.40.10">
    <property type="entry name" value="Zinc/RING finger domain, C3HC4 (zinc finger)"/>
    <property type="match status" value="1"/>
</dbReference>
<dbReference type="PROSITE" id="PS00518">
    <property type="entry name" value="ZF_RING_1"/>
    <property type="match status" value="1"/>
</dbReference>
<comment type="catalytic activity">
    <reaction evidence="1 11">
        <text>S-ubiquitinyl-[E2 ubiquitin-conjugating enzyme]-L-cysteine + [acceptor protein]-L-lysine = [E2 ubiquitin-conjugating enzyme]-L-cysteine + N(6)-ubiquitinyl-[acceptor protein]-L-lysine.</text>
        <dbReference type="EC" id="2.3.2.27"/>
    </reaction>
</comment>
<dbReference type="SMART" id="SM00184">
    <property type="entry name" value="RING"/>
    <property type="match status" value="1"/>
</dbReference>
<keyword evidence="7 11" id="KW-0833">Ubl conjugation pathway</keyword>
<evidence type="ECO:0000256" key="1">
    <source>
        <dbReference type="ARBA" id="ARBA00000900"/>
    </source>
</evidence>
<dbReference type="InterPro" id="IPR013083">
    <property type="entry name" value="Znf_RING/FYVE/PHD"/>
</dbReference>
<evidence type="ECO:0000256" key="5">
    <source>
        <dbReference type="ARBA" id="ARBA00022723"/>
    </source>
</evidence>
<evidence type="ECO:0000256" key="12">
    <source>
        <dbReference type="SAM" id="MobiDB-lite"/>
    </source>
</evidence>
<evidence type="ECO:0000256" key="7">
    <source>
        <dbReference type="ARBA" id="ARBA00022786"/>
    </source>
</evidence>
<dbReference type="AlphaFoldDB" id="A0AAV8PZW1"/>
<comment type="caution">
    <text evidence="14">The sequence shown here is derived from an EMBL/GenBank/DDBJ whole genome shotgun (WGS) entry which is preliminary data.</text>
</comment>
<keyword evidence="9" id="KW-0472">Membrane</keyword>
<sequence>MRTRGVQHDPWRRTAPSWRRILNRQALCEGACRSGQLVYKTGTHPCGPQLTGCHGCVSLCVAYNAHDELGPNDGVGRRIQKQQEVFSLSTELMGSGSGESSNGDPQSWLVGGSSSNRDAGSFQCNICLDPAQEPVVTLCGHLFCWPCLYEWLHGHSRSSECPVCKATVAEEEIVPLYCGGNSSTHPQSRSTTHVDIPSRPAAGRSIISCLNAKPLVMWMMTSTTYPLFLTPKKLPSLNSRGRDSNNWSHLLHSAIITPENLQLAVLLHFPPSINKEKLELMNTSSLTAHQDLQTNP</sequence>
<dbReference type="GO" id="GO:0061630">
    <property type="term" value="F:ubiquitin protein ligase activity"/>
    <property type="evidence" value="ECO:0007669"/>
    <property type="project" value="UniProtKB-UniRule"/>
</dbReference>
<proteinExistence type="predicted"/>
<dbReference type="InterPro" id="IPR017907">
    <property type="entry name" value="Znf_RING_CS"/>
</dbReference>
<evidence type="ECO:0000313" key="14">
    <source>
        <dbReference type="EMBL" id="KAJ8460053.1"/>
    </source>
</evidence>
<keyword evidence="4 11" id="KW-0808">Transferase</keyword>
<evidence type="ECO:0000256" key="10">
    <source>
        <dbReference type="PROSITE-ProRule" id="PRU00175"/>
    </source>
</evidence>
<dbReference type="Proteomes" id="UP001222027">
    <property type="component" value="Unassembled WGS sequence"/>
</dbReference>
<keyword evidence="11" id="KW-0256">Endoplasmic reticulum</keyword>
<dbReference type="GO" id="GO:0006511">
    <property type="term" value="P:ubiquitin-dependent protein catabolic process"/>
    <property type="evidence" value="ECO:0007669"/>
    <property type="project" value="UniProtKB-UniRule"/>
</dbReference>
<name>A0AAV8PZW1_ENSVE</name>
<dbReference type="EC" id="2.3.2.27" evidence="11"/>
<feature type="compositionally biased region" description="Polar residues" evidence="12">
    <location>
        <begin position="91"/>
        <end position="105"/>
    </location>
</feature>
<protein>
    <recommendedName>
        <fullName evidence="11">E3 ubiquitin-protein ligase RMA</fullName>
        <ecNumber evidence="11">2.3.2.27</ecNumber>
    </recommendedName>
    <alternativeName>
        <fullName evidence="11">Protein RING membrane-anchor</fullName>
    </alternativeName>
    <alternativeName>
        <fullName evidence="11">RING-type E3 ubiquitin transferase RMA</fullName>
    </alternativeName>
</protein>
<dbReference type="CDD" id="cd16745">
    <property type="entry name" value="RING-HC_AtRMA-like"/>
    <property type="match status" value="1"/>
</dbReference>
<keyword evidence="8 11" id="KW-0862">Zinc</keyword>
<comment type="pathway">
    <text evidence="3 11">Protein modification; protein ubiquitination.</text>
</comment>
<organism evidence="14 15">
    <name type="scientific">Ensete ventricosum</name>
    <name type="common">Abyssinian banana</name>
    <name type="synonym">Musa ensete</name>
    <dbReference type="NCBI Taxonomy" id="4639"/>
    <lineage>
        <taxon>Eukaryota</taxon>
        <taxon>Viridiplantae</taxon>
        <taxon>Streptophyta</taxon>
        <taxon>Embryophyta</taxon>
        <taxon>Tracheophyta</taxon>
        <taxon>Spermatophyta</taxon>
        <taxon>Magnoliopsida</taxon>
        <taxon>Liliopsida</taxon>
        <taxon>Zingiberales</taxon>
        <taxon>Musaceae</taxon>
        <taxon>Ensete</taxon>
    </lineage>
</organism>
<gene>
    <name evidence="14" type="ORF">OPV22_032979</name>
</gene>
<comment type="subcellular location">
    <subcellularLocation>
        <location evidence="2">Endomembrane system</location>
    </subcellularLocation>
    <subcellularLocation>
        <location evidence="11">Endoplasmic reticulum membrane</location>
        <topology evidence="11">Single-pass type IV membrane protein</topology>
    </subcellularLocation>
</comment>
<evidence type="ECO:0000256" key="9">
    <source>
        <dbReference type="ARBA" id="ARBA00023136"/>
    </source>
</evidence>
<dbReference type="GO" id="GO:0008270">
    <property type="term" value="F:zinc ion binding"/>
    <property type="evidence" value="ECO:0007669"/>
    <property type="project" value="UniProtKB-KW"/>
</dbReference>
<reference evidence="14 15" key="1">
    <citation type="submission" date="2022-12" db="EMBL/GenBank/DDBJ databases">
        <title>Chromosome-scale assembly of the Ensete ventricosum genome.</title>
        <authorList>
            <person name="Dussert Y."/>
            <person name="Stocks J."/>
            <person name="Wendawek A."/>
            <person name="Woldeyes F."/>
            <person name="Nichols R.A."/>
            <person name="Borrell J.S."/>
        </authorList>
    </citation>
    <scope>NUCLEOTIDE SEQUENCE [LARGE SCALE GENOMIC DNA]</scope>
    <source>
        <strain evidence="15">cv. Maze</strain>
        <tissue evidence="14">Seeds</tissue>
    </source>
</reference>
<evidence type="ECO:0000256" key="11">
    <source>
        <dbReference type="RuleBase" id="RU369090"/>
    </source>
</evidence>